<dbReference type="PATRIC" id="fig|1339280.3.peg.2132"/>
<organism evidence="1 2">
    <name type="scientific">Bacteroides fragilis str. 2-F-2 #4</name>
    <dbReference type="NCBI Taxonomy" id="1339280"/>
    <lineage>
        <taxon>Bacteria</taxon>
        <taxon>Pseudomonadati</taxon>
        <taxon>Bacteroidota</taxon>
        <taxon>Bacteroidia</taxon>
        <taxon>Bacteroidales</taxon>
        <taxon>Bacteroidaceae</taxon>
        <taxon>Bacteroides</taxon>
    </lineage>
</organism>
<evidence type="ECO:0000313" key="1">
    <source>
        <dbReference type="EMBL" id="EXZ44588.1"/>
    </source>
</evidence>
<accession>A0A015YJT3</accession>
<gene>
    <name evidence="1" type="ORF">M076_2223</name>
</gene>
<proteinExistence type="predicted"/>
<dbReference type="AlphaFoldDB" id="A0A015YJT3"/>
<reference evidence="1 2" key="1">
    <citation type="submission" date="2014-02" db="EMBL/GenBank/DDBJ databases">
        <authorList>
            <person name="Sears C."/>
            <person name="Carroll K."/>
            <person name="Sack B.R."/>
            <person name="Qadri F."/>
            <person name="Myers L.L."/>
            <person name="Chung G.-T."/>
            <person name="Escheverria P."/>
            <person name="Fraser C.M."/>
            <person name="Sadzewicz L."/>
            <person name="Shefchek K.A."/>
            <person name="Tallon L."/>
            <person name="Das S.P."/>
            <person name="Daugherty S."/>
            <person name="Mongodin E.F."/>
        </authorList>
    </citation>
    <scope>NUCLEOTIDE SEQUENCE [LARGE SCALE GENOMIC DNA]</scope>
    <source>
        <strain evidence="1 2">2-F-2 #4</strain>
    </source>
</reference>
<dbReference type="Proteomes" id="UP000022272">
    <property type="component" value="Unassembled WGS sequence"/>
</dbReference>
<dbReference type="GeneID" id="60369151"/>
<name>A0A015YJT3_BACFG</name>
<dbReference type="EMBL" id="JGDM01000056">
    <property type="protein sequence ID" value="EXZ44588.1"/>
    <property type="molecule type" value="Genomic_DNA"/>
</dbReference>
<dbReference type="RefSeq" id="WP_005819044.1">
    <property type="nucleotide sequence ID" value="NZ_JGDM01000056.1"/>
</dbReference>
<evidence type="ECO:0000313" key="2">
    <source>
        <dbReference type="Proteomes" id="UP000022272"/>
    </source>
</evidence>
<protein>
    <submittedName>
        <fullName evidence="1">Uncharacterized protein</fullName>
    </submittedName>
</protein>
<comment type="caution">
    <text evidence="1">The sequence shown here is derived from an EMBL/GenBank/DDBJ whole genome shotgun (WGS) entry which is preliminary data.</text>
</comment>
<sequence length="109" mass="12980">MNLSSFKLTNINELISVYKENPERFNRFYNAVYLLLDSIPECGSIRVMDHCEASSYDLFIKCACWIIQEETEQKELTDALLEFSDDYTIIRRCAKFVKSKSWVHFYSRR</sequence>